<dbReference type="Pfam" id="PF07704">
    <property type="entry name" value="PSK_trans_fac"/>
    <property type="match status" value="1"/>
</dbReference>
<proteinExistence type="predicted"/>
<comment type="caution">
    <text evidence="1">The sequence shown here is derived from an EMBL/GenBank/DDBJ whole genome shotgun (WGS) entry which is preliminary data.</text>
</comment>
<name>A0ABV7I7L7_9RHOB</name>
<evidence type="ECO:0000313" key="1">
    <source>
        <dbReference type="EMBL" id="MFC3166649.1"/>
    </source>
</evidence>
<dbReference type="EMBL" id="JBHRTE010000004">
    <property type="protein sequence ID" value="MFC3166649.1"/>
    <property type="molecule type" value="Genomic_DNA"/>
</dbReference>
<dbReference type="Proteomes" id="UP001595557">
    <property type="component" value="Unassembled WGS sequence"/>
</dbReference>
<sequence>MDGATDKAEPMTDKGRIPNDSLDALAQTLAEMLGVDTSEAMRRALRNEIERVKTTPTIDDQIETLRETVKNYGRKSTRMVHPSKKR</sequence>
<organism evidence="1 2">
    <name type="scientific">Paracoccus fontiphilus</name>
    <dbReference type="NCBI Taxonomy" id="1815556"/>
    <lineage>
        <taxon>Bacteria</taxon>
        <taxon>Pseudomonadati</taxon>
        <taxon>Pseudomonadota</taxon>
        <taxon>Alphaproteobacteria</taxon>
        <taxon>Rhodobacterales</taxon>
        <taxon>Paracoccaceae</taxon>
        <taxon>Paracoccus</taxon>
    </lineage>
</organism>
<keyword evidence="2" id="KW-1185">Reference proteome</keyword>
<accession>A0ABV7I7L7</accession>
<dbReference type="InterPro" id="IPR011660">
    <property type="entry name" value="VapB-like"/>
</dbReference>
<evidence type="ECO:0000313" key="2">
    <source>
        <dbReference type="Proteomes" id="UP001595557"/>
    </source>
</evidence>
<protein>
    <submittedName>
        <fullName evidence="1">Type II toxin-antitoxin system VapB family antitoxin</fullName>
    </submittedName>
</protein>
<reference evidence="2" key="1">
    <citation type="journal article" date="2019" name="Int. J. Syst. Evol. Microbiol.">
        <title>The Global Catalogue of Microorganisms (GCM) 10K type strain sequencing project: providing services to taxonomists for standard genome sequencing and annotation.</title>
        <authorList>
            <consortium name="The Broad Institute Genomics Platform"/>
            <consortium name="The Broad Institute Genome Sequencing Center for Infectious Disease"/>
            <person name="Wu L."/>
            <person name="Ma J."/>
        </authorList>
    </citation>
    <scope>NUCLEOTIDE SEQUENCE [LARGE SCALE GENOMIC DNA]</scope>
    <source>
        <strain evidence="2">KCTC 52239</strain>
    </source>
</reference>
<gene>
    <name evidence="1" type="ORF">ACFOD7_01120</name>
</gene>